<organism evidence="2 3">
    <name type="scientific">Mycteria americana</name>
    <name type="common">Wood stork</name>
    <dbReference type="NCBI Taxonomy" id="33587"/>
    <lineage>
        <taxon>Eukaryota</taxon>
        <taxon>Metazoa</taxon>
        <taxon>Chordata</taxon>
        <taxon>Craniata</taxon>
        <taxon>Vertebrata</taxon>
        <taxon>Euteleostomi</taxon>
        <taxon>Archelosauria</taxon>
        <taxon>Archosauria</taxon>
        <taxon>Dinosauria</taxon>
        <taxon>Saurischia</taxon>
        <taxon>Theropoda</taxon>
        <taxon>Coelurosauria</taxon>
        <taxon>Aves</taxon>
        <taxon>Neognathae</taxon>
        <taxon>Neoaves</taxon>
        <taxon>Aequornithes</taxon>
        <taxon>Ciconiiformes</taxon>
        <taxon>Ciconiidae</taxon>
        <taxon>Mycteria</taxon>
    </lineage>
</organism>
<feature type="region of interest" description="Disordered" evidence="1">
    <location>
        <begin position="58"/>
        <end position="147"/>
    </location>
</feature>
<dbReference type="PANTHER" id="PTHR48195">
    <property type="entry name" value="FRIEND VIRUS SUSCEPTIBILITY PROTEIN 1"/>
    <property type="match status" value="1"/>
</dbReference>
<comment type="caution">
    <text evidence="2">The sequence shown here is derived from an EMBL/GenBank/DDBJ whole genome shotgun (WGS) entry which is preliminary data.</text>
</comment>
<feature type="compositionally biased region" description="Basic and acidic residues" evidence="1">
    <location>
        <begin position="95"/>
        <end position="115"/>
    </location>
</feature>
<protein>
    <submittedName>
        <fullName evidence="2">Uncharacterized protein</fullName>
    </submittedName>
</protein>
<dbReference type="Proteomes" id="UP001333110">
    <property type="component" value="Unassembled WGS sequence"/>
</dbReference>
<reference evidence="2 3" key="1">
    <citation type="journal article" date="2023" name="J. Hered.">
        <title>Chromosome-level genome of the wood stork (Mycteria americana) provides insight into avian chromosome evolution.</title>
        <authorList>
            <person name="Flamio R. Jr."/>
            <person name="Ramstad K.M."/>
        </authorList>
    </citation>
    <scope>NUCLEOTIDE SEQUENCE [LARGE SCALE GENOMIC DNA]</scope>
    <source>
        <strain evidence="2">JAX WOST 10</strain>
    </source>
</reference>
<sequence>MLGKNSVVIPKRHNVSHCAGPWLVSTKQCSVLCSILNEKRGKTRMTGTEVAPATVTDTAATLTPATGTAAKPGNQPVPISVAPIHKKKSWKQKSTHLERDEEAPPKREQEEEAYSRRQTTLKQGHHENRRRKRKNSPLAPEEELGRRGEKELINKAVTIRSLSLSELQDMEGGIDKAIGKGAQTLNLRRRILSAMKERYPFREDVICHPGKWTTMERGIQYLRELAMLEVIYGDLDNEQLSKDPDEVSCTRPMWRKLVRSAPVSCANSSE</sequence>
<evidence type="ECO:0000313" key="2">
    <source>
        <dbReference type="EMBL" id="KAK4826693.1"/>
    </source>
</evidence>
<dbReference type="InterPro" id="IPR053270">
    <property type="entry name" value="Fv1_restriction_factor"/>
</dbReference>
<proteinExistence type="predicted"/>
<gene>
    <name evidence="2" type="ORF">QYF61_010702</name>
</gene>
<dbReference type="EMBL" id="JAUNZN010000002">
    <property type="protein sequence ID" value="KAK4826693.1"/>
    <property type="molecule type" value="Genomic_DNA"/>
</dbReference>
<name>A0AAN7NFG4_MYCAM</name>
<evidence type="ECO:0000313" key="3">
    <source>
        <dbReference type="Proteomes" id="UP001333110"/>
    </source>
</evidence>
<dbReference type="GO" id="GO:0009615">
    <property type="term" value="P:response to virus"/>
    <property type="evidence" value="ECO:0007669"/>
    <property type="project" value="TreeGrafter"/>
</dbReference>
<accession>A0AAN7NFG4</accession>
<feature type="compositionally biased region" description="Basic residues" evidence="1">
    <location>
        <begin position="84"/>
        <end position="94"/>
    </location>
</feature>
<keyword evidence="3" id="KW-1185">Reference proteome</keyword>
<evidence type="ECO:0000256" key="1">
    <source>
        <dbReference type="SAM" id="MobiDB-lite"/>
    </source>
</evidence>
<dbReference type="AlphaFoldDB" id="A0AAN7NFG4"/>
<dbReference type="GO" id="GO:0005794">
    <property type="term" value="C:Golgi apparatus"/>
    <property type="evidence" value="ECO:0007669"/>
    <property type="project" value="TreeGrafter"/>
</dbReference>
<feature type="compositionally biased region" description="Low complexity" evidence="1">
    <location>
        <begin position="58"/>
        <end position="70"/>
    </location>
</feature>
<dbReference type="PANTHER" id="PTHR48195:SF2">
    <property type="entry name" value="FRIEND VIRUS SUSCEPTIBILITY PROTEIN 1"/>
    <property type="match status" value="1"/>
</dbReference>